<keyword evidence="3" id="KW-1185">Reference proteome</keyword>
<sequence length="458" mass="53319">MFVQLVQEPSAQNGGYDTLDKYDEFNKITNMLDRNIDEIKKEISNVLLRNMELGEQLEKMQRRNKELENQPENNRIESQKTNGQDVPNVLLLKNEELEEQLKEMQRRNKELENNRIESQKTNEQDIHNVLLLKNKELEEQLKEMQRRNEELECQVENHKIESQKTIERLANEASKYQSALGRATSVRLGDDDLNNMSQLREDIKTLKKNLEYLSAVKPAKHFDINKKNASRLLKQYGCTNFIDDDVHCKSLLQAAMQRYILESSIEEIGNYLSRNNHQVSDLETQIVRSTDTLLNMIGGLSKYREGSDNVTPTLPIKLRQQIYSVLSNRGFNRVVSSKGTIEHSFISNLQEKLILTANHYRIVKNPTKMMIFRSIAAELARDIVKIFFFRLKVQEQKVDSPFWFECNAPVNPDTMEGSFDPENCQDNVVQICAFPLICIDLKNDEKRKILSQANIHIR</sequence>
<dbReference type="EMBL" id="CAJVPY010001410">
    <property type="protein sequence ID" value="CAG8520836.1"/>
    <property type="molecule type" value="Genomic_DNA"/>
</dbReference>
<name>A0A9N9A9D3_9GLOM</name>
<dbReference type="AlphaFoldDB" id="A0A9N9A9D3"/>
<evidence type="ECO:0000256" key="1">
    <source>
        <dbReference type="SAM" id="Coils"/>
    </source>
</evidence>
<reference evidence="2" key="1">
    <citation type="submission" date="2021-06" db="EMBL/GenBank/DDBJ databases">
        <authorList>
            <person name="Kallberg Y."/>
            <person name="Tangrot J."/>
            <person name="Rosling A."/>
        </authorList>
    </citation>
    <scope>NUCLEOTIDE SEQUENCE</scope>
    <source>
        <strain evidence="2">MA453B</strain>
    </source>
</reference>
<organism evidence="2 3">
    <name type="scientific">Dentiscutata erythropus</name>
    <dbReference type="NCBI Taxonomy" id="1348616"/>
    <lineage>
        <taxon>Eukaryota</taxon>
        <taxon>Fungi</taxon>
        <taxon>Fungi incertae sedis</taxon>
        <taxon>Mucoromycota</taxon>
        <taxon>Glomeromycotina</taxon>
        <taxon>Glomeromycetes</taxon>
        <taxon>Diversisporales</taxon>
        <taxon>Gigasporaceae</taxon>
        <taxon>Dentiscutata</taxon>
    </lineage>
</organism>
<accession>A0A9N9A9D3</accession>
<comment type="caution">
    <text evidence="2">The sequence shown here is derived from an EMBL/GenBank/DDBJ whole genome shotgun (WGS) entry which is preliminary data.</text>
</comment>
<evidence type="ECO:0000313" key="2">
    <source>
        <dbReference type="EMBL" id="CAG8520836.1"/>
    </source>
</evidence>
<gene>
    <name evidence="2" type="ORF">DERYTH_LOCUS3861</name>
</gene>
<protein>
    <submittedName>
        <fullName evidence="2">24677_t:CDS:1</fullName>
    </submittedName>
</protein>
<dbReference type="OrthoDB" id="2344771at2759"/>
<keyword evidence="1" id="KW-0175">Coiled coil</keyword>
<dbReference type="Proteomes" id="UP000789405">
    <property type="component" value="Unassembled WGS sequence"/>
</dbReference>
<proteinExistence type="predicted"/>
<evidence type="ECO:0000313" key="3">
    <source>
        <dbReference type="Proteomes" id="UP000789405"/>
    </source>
</evidence>
<feature type="non-terminal residue" evidence="2">
    <location>
        <position position="1"/>
    </location>
</feature>
<feature type="coiled-coil region" evidence="1">
    <location>
        <begin position="36"/>
        <end position="168"/>
    </location>
</feature>